<dbReference type="Proteomes" id="UP000007883">
    <property type="component" value="Chromosome"/>
</dbReference>
<evidence type="ECO:0000313" key="2">
    <source>
        <dbReference type="Proteomes" id="UP000007883"/>
    </source>
</evidence>
<dbReference type="RefSeq" id="WP_014428173.1">
    <property type="nucleotide sequence ID" value="NC_017075.1"/>
</dbReference>
<protein>
    <recommendedName>
        <fullName evidence="3">Flagellar protein FliT</fullName>
    </recommendedName>
</protein>
<dbReference type="STRING" id="983917.RGE_19690"/>
<keyword evidence="2" id="KW-1185">Reference proteome</keyword>
<dbReference type="PATRIC" id="fig|983917.3.peg.1900"/>
<organism evidence="1 2">
    <name type="scientific">Rubrivivax gelatinosus (strain NBRC 100245 / IL144)</name>
    <dbReference type="NCBI Taxonomy" id="983917"/>
    <lineage>
        <taxon>Bacteria</taxon>
        <taxon>Pseudomonadati</taxon>
        <taxon>Pseudomonadota</taxon>
        <taxon>Betaproteobacteria</taxon>
        <taxon>Burkholderiales</taxon>
        <taxon>Sphaerotilaceae</taxon>
        <taxon>Rubrivivax</taxon>
    </lineage>
</organism>
<dbReference type="HOGENOM" id="CLU_2318386_0_0_4"/>
<name>I0HQM3_RUBGI</name>
<sequence>MAEAQAMDRLGAALRQAADSGDWDALAAADAATAALLRERLARGASDDAAALARLRAAHAHAQRRCAEATAEVGRRLLELARQRDAARGYAALDAEEAA</sequence>
<gene>
    <name evidence="1" type="ordered locus">RGE_19690</name>
</gene>
<dbReference type="KEGG" id="rge:RGE_19690"/>
<dbReference type="EMBL" id="AP012320">
    <property type="protein sequence ID" value="BAL95310.1"/>
    <property type="molecule type" value="Genomic_DNA"/>
</dbReference>
<reference evidence="1 2" key="1">
    <citation type="journal article" date="2012" name="J. Bacteriol.">
        <title>Complete genome sequence of phototrophic betaproteobacterium Rubrivivax gelatinosus IL144.</title>
        <authorList>
            <person name="Nagashima S."/>
            <person name="Kamimura A."/>
            <person name="Shimizu T."/>
            <person name="Nakamura-isaki S."/>
            <person name="Aono E."/>
            <person name="Sakamoto K."/>
            <person name="Ichikawa N."/>
            <person name="Nakazawa H."/>
            <person name="Sekine M."/>
            <person name="Yamazaki S."/>
            <person name="Fujita N."/>
            <person name="Shimada K."/>
            <person name="Hanada S."/>
            <person name="Nagashima K.V.P."/>
        </authorList>
    </citation>
    <scope>NUCLEOTIDE SEQUENCE [LARGE SCALE GENOMIC DNA]</scope>
    <source>
        <strain evidence="2">NBRC 100245 / IL144</strain>
    </source>
</reference>
<proteinExistence type="predicted"/>
<dbReference type="AlphaFoldDB" id="I0HQM3"/>
<evidence type="ECO:0008006" key="3">
    <source>
        <dbReference type="Google" id="ProtNLM"/>
    </source>
</evidence>
<accession>I0HQM3</accession>
<evidence type="ECO:0000313" key="1">
    <source>
        <dbReference type="EMBL" id="BAL95310.1"/>
    </source>
</evidence>